<reference evidence="2 3" key="1">
    <citation type="submission" date="2020-10" db="EMBL/GenBank/DDBJ databases">
        <title>Complete genome sequence of Cupriavidus basilensis CCUG 49340T.</title>
        <authorList>
            <person name="Salva-Serra F."/>
            <person name="Donoso R.A."/>
            <person name="Cho K.H."/>
            <person name="Yoo J.A."/>
            <person name="Lee K."/>
            <person name="Yoon S.-H."/>
            <person name="Perez-Pantoja D."/>
            <person name="Moore E.R.B."/>
        </authorList>
    </citation>
    <scope>NUCLEOTIDE SEQUENCE [LARGE SCALE GENOMIC DNA]</scope>
    <source>
        <strain evidence="3">CCUG 49340</strain>
        <plasmid evidence="2 3">pRK1-2</plasmid>
    </source>
</reference>
<dbReference type="GeneID" id="98406724"/>
<dbReference type="InterPro" id="IPR023631">
    <property type="entry name" value="Amidase_dom"/>
</dbReference>
<keyword evidence="2" id="KW-0614">Plasmid</keyword>
<evidence type="ECO:0000313" key="3">
    <source>
        <dbReference type="Proteomes" id="UP000397656"/>
    </source>
</evidence>
<geneLocation type="plasmid" evidence="2 3">
    <name>pRK1-2</name>
</geneLocation>
<organism evidence="2 3">
    <name type="scientific">Cupriavidus basilensis</name>
    <dbReference type="NCBI Taxonomy" id="68895"/>
    <lineage>
        <taxon>Bacteria</taxon>
        <taxon>Pseudomonadati</taxon>
        <taxon>Pseudomonadota</taxon>
        <taxon>Betaproteobacteria</taxon>
        <taxon>Burkholderiales</taxon>
        <taxon>Burkholderiaceae</taxon>
        <taxon>Cupriavidus</taxon>
    </lineage>
</organism>
<dbReference type="GO" id="GO:0003824">
    <property type="term" value="F:catalytic activity"/>
    <property type="evidence" value="ECO:0007669"/>
    <property type="project" value="InterPro"/>
</dbReference>
<protein>
    <submittedName>
        <fullName evidence="2">Amidase</fullName>
    </submittedName>
</protein>
<dbReference type="PANTHER" id="PTHR11895:SF7">
    <property type="entry name" value="GLUTAMYL-TRNA(GLN) AMIDOTRANSFERASE SUBUNIT A, MITOCHONDRIAL"/>
    <property type="match status" value="1"/>
</dbReference>
<name>A0A643FKG4_9BURK</name>
<dbReference type="SUPFAM" id="SSF75304">
    <property type="entry name" value="Amidase signature (AS) enzymes"/>
    <property type="match status" value="1"/>
</dbReference>
<dbReference type="InterPro" id="IPR036928">
    <property type="entry name" value="AS_sf"/>
</dbReference>
<dbReference type="Pfam" id="PF01425">
    <property type="entry name" value="Amidase"/>
    <property type="match status" value="1"/>
</dbReference>
<dbReference type="EMBL" id="CP062806">
    <property type="protein sequence ID" value="QOT82049.1"/>
    <property type="molecule type" value="Genomic_DNA"/>
</dbReference>
<dbReference type="Gene3D" id="3.90.1300.10">
    <property type="entry name" value="Amidase signature (AS) domain"/>
    <property type="match status" value="1"/>
</dbReference>
<accession>A0A643FKG4</accession>
<dbReference type="RefSeq" id="WP_150991966.1">
    <property type="nucleotide sequence ID" value="NZ_CP062806.1"/>
</dbReference>
<dbReference type="InterPro" id="IPR000120">
    <property type="entry name" value="Amidase"/>
</dbReference>
<sequence>MKLSEYLLHDGLALAMLVREKEVRPIELLECAVEQMLRVQPFINAVCWEELDMARTVAFSMEQSPVRGSFAGVPMLVKDIMLAVSGFRLTNGSRLFAGVRCEHDSELAARLRRAGFNFFGRTTTPEFGANCTTESPAYGAPTRNPWDTDYSSGGSSGGAAAAVAAGILPVAHASDGGGSIRIPAACCGLFGLKPTKMRNPLGPVAGEGWGGMSVEHVVSRSVRDSAAVLDATHGADLGAPYAAPAYMGKYLAELERPLQPLRIGLILDSPSGAPVHQDCIAAVEDAARLCEGLGHQVEHVTLPDLDFEAFGHAMRLIVAAGTSQAVRVGSASLGVRPSLESLEISSFTSVDFALRHSAADYADAIARMHQVGRRLGTFMESYDVLLTPTLTTPPARIGRYAADRDYVTHRTDTLLYTAFLPYFNASGQPAMSVPLFWNENGLPIGVQFVGRLGREDILFRLAGQLERARPWFDRLSPLALPPQAG</sequence>
<dbReference type="PROSITE" id="PS00571">
    <property type="entry name" value="AMIDASES"/>
    <property type="match status" value="1"/>
</dbReference>
<evidence type="ECO:0000256" key="1">
    <source>
        <dbReference type="ARBA" id="ARBA00009199"/>
    </source>
</evidence>
<dbReference type="AlphaFoldDB" id="A0A643FKG4"/>
<dbReference type="PANTHER" id="PTHR11895">
    <property type="entry name" value="TRANSAMIDASE"/>
    <property type="match status" value="1"/>
</dbReference>
<gene>
    <name evidence="2" type="ORF">F7R26_037780</name>
</gene>
<dbReference type="InterPro" id="IPR020556">
    <property type="entry name" value="Amidase_CS"/>
</dbReference>
<comment type="similarity">
    <text evidence="1">Belongs to the amidase family.</text>
</comment>
<evidence type="ECO:0000313" key="2">
    <source>
        <dbReference type="EMBL" id="QOT82049.1"/>
    </source>
</evidence>
<dbReference type="Proteomes" id="UP000397656">
    <property type="component" value="Plasmid pRK1-2"/>
</dbReference>
<proteinExistence type="inferred from homology"/>